<reference evidence="1" key="1">
    <citation type="submission" date="2018-06" db="EMBL/GenBank/DDBJ databases">
        <authorList>
            <person name="Zhirakovskaya E."/>
        </authorList>
    </citation>
    <scope>NUCLEOTIDE SEQUENCE</scope>
</reference>
<sequence>MGWLIFFFAWILFLWLYRYSERNKQLRAQSMQDDKHLDYTSIKHDFDDSMKSFNSAEDFKSRLAHIDCAIEHLEKMEAMLPGKHVAEKLPQLLSLKQALTHSDIKNQFQESMRKARNTTSSVAKVNHATAAQAILSEGLKLGLDEDTLSAEIEESSDFINQLQYDEYLAKASKEEAKGNKKAAIDQYQVALYFLKMTHRENEKQDALVADIENKLQNLNN</sequence>
<dbReference type="AlphaFoldDB" id="A0A3B1B8N4"/>
<proteinExistence type="predicted"/>
<evidence type="ECO:0000313" key="1">
    <source>
        <dbReference type="EMBL" id="VAX02675.1"/>
    </source>
</evidence>
<protein>
    <submittedName>
        <fullName evidence="1">Uncharacterized protein</fullName>
    </submittedName>
</protein>
<gene>
    <name evidence="1" type="ORF">MNBD_GAMMA20-1692</name>
</gene>
<dbReference type="EMBL" id="UOFU01000284">
    <property type="protein sequence ID" value="VAX02675.1"/>
    <property type="molecule type" value="Genomic_DNA"/>
</dbReference>
<accession>A0A3B1B8N4</accession>
<name>A0A3B1B8N4_9ZZZZ</name>
<organism evidence="1">
    <name type="scientific">hydrothermal vent metagenome</name>
    <dbReference type="NCBI Taxonomy" id="652676"/>
    <lineage>
        <taxon>unclassified sequences</taxon>
        <taxon>metagenomes</taxon>
        <taxon>ecological metagenomes</taxon>
    </lineage>
</organism>